<protein>
    <submittedName>
        <fullName evidence="2">Uncharacterized protein</fullName>
    </submittedName>
</protein>
<dbReference type="EMBL" id="QWIN01001562">
    <property type="protein sequence ID" value="RMY39355.1"/>
    <property type="molecule type" value="Genomic_DNA"/>
</dbReference>
<evidence type="ECO:0000313" key="3">
    <source>
        <dbReference type="Proteomes" id="UP000270230"/>
    </source>
</evidence>
<evidence type="ECO:0000313" key="2">
    <source>
        <dbReference type="EMBL" id="RMY39355.1"/>
    </source>
</evidence>
<comment type="caution">
    <text evidence="2">The sequence shown here is derived from an EMBL/GenBank/DDBJ whole genome shotgun (WGS) entry which is preliminary data.</text>
</comment>
<organism evidence="2 3">
    <name type="scientific">Hortaea werneckii</name>
    <name type="common">Black yeast</name>
    <name type="synonym">Cladosporium werneckii</name>
    <dbReference type="NCBI Taxonomy" id="91943"/>
    <lineage>
        <taxon>Eukaryota</taxon>
        <taxon>Fungi</taxon>
        <taxon>Dikarya</taxon>
        <taxon>Ascomycota</taxon>
        <taxon>Pezizomycotina</taxon>
        <taxon>Dothideomycetes</taxon>
        <taxon>Dothideomycetidae</taxon>
        <taxon>Mycosphaerellales</taxon>
        <taxon>Teratosphaeriaceae</taxon>
        <taxon>Hortaea</taxon>
    </lineage>
</organism>
<gene>
    <name evidence="2" type="ORF">D0865_12846</name>
</gene>
<feature type="region of interest" description="Disordered" evidence="1">
    <location>
        <begin position="106"/>
        <end position="126"/>
    </location>
</feature>
<sequence length="326" mass="35861">HRLVVVCDRRRELLGSQIAVKVGADSTALPTAGVALEGTNKVTAEVDIRWVRVMGRERDNLVVGSHTAIENSVVAGSRNSEDNQVLDLSVWRAARSRCEAAALDEYPRGRSEFPEESGNDGGDPPNDCLLPVASNHVGQSPDNLRLLSGAAIHLPDRMLDLKDFLDAHGGNAPPPAGADLLPRAVVVQPFGLIKMRFYGNWPEERLRSGKPVKYYYLSMDYGHHLSIESLGLEVQLHGPSVCFCPSTLMVLAMSREGGRLHRAAEEVWDRLQEAYRLACRAPGHPTSTFCGQAIFLVPAFETVVCEALLCDQHRRYDVRQKADVCM</sequence>
<accession>A0A3M7BHU4</accession>
<dbReference type="AlphaFoldDB" id="A0A3M7BHU4"/>
<evidence type="ECO:0000256" key="1">
    <source>
        <dbReference type="SAM" id="MobiDB-lite"/>
    </source>
</evidence>
<feature type="non-terminal residue" evidence="2">
    <location>
        <position position="1"/>
    </location>
</feature>
<dbReference type="Proteomes" id="UP000270230">
    <property type="component" value="Unassembled WGS sequence"/>
</dbReference>
<reference evidence="2 3" key="1">
    <citation type="journal article" date="2018" name="BMC Genomics">
        <title>Genomic evidence for intraspecific hybridization in a clonal and extremely halotolerant yeast.</title>
        <authorList>
            <person name="Gostincar C."/>
            <person name="Stajich J.E."/>
            <person name="Zupancic J."/>
            <person name="Zalar P."/>
            <person name="Gunde-Cimerman N."/>
        </authorList>
    </citation>
    <scope>NUCLEOTIDE SEQUENCE [LARGE SCALE GENOMIC DNA]</scope>
    <source>
        <strain evidence="2 3">EXF-151</strain>
    </source>
</reference>
<proteinExistence type="predicted"/>
<name>A0A3M7BHU4_HORWE</name>
<dbReference type="OrthoDB" id="3942391at2759"/>